<protein>
    <submittedName>
        <fullName evidence="2">Uncharacterized protein</fullName>
    </submittedName>
</protein>
<comment type="caution">
    <text evidence="2">The sequence shown here is derived from an EMBL/GenBank/DDBJ whole genome shotgun (WGS) entry which is preliminary data.</text>
</comment>
<proteinExistence type="predicted"/>
<keyword evidence="3" id="KW-1185">Reference proteome</keyword>
<feature type="region of interest" description="Disordered" evidence="1">
    <location>
        <begin position="1"/>
        <end position="38"/>
    </location>
</feature>
<evidence type="ECO:0000313" key="2">
    <source>
        <dbReference type="EMBL" id="KFE70495.1"/>
    </source>
</evidence>
<evidence type="ECO:0000256" key="1">
    <source>
        <dbReference type="SAM" id="MobiDB-lite"/>
    </source>
</evidence>
<organism evidence="2 3">
    <name type="scientific">Hyalangium minutum</name>
    <dbReference type="NCBI Taxonomy" id="394096"/>
    <lineage>
        <taxon>Bacteria</taxon>
        <taxon>Pseudomonadati</taxon>
        <taxon>Myxococcota</taxon>
        <taxon>Myxococcia</taxon>
        <taxon>Myxococcales</taxon>
        <taxon>Cystobacterineae</taxon>
        <taxon>Archangiaceae</taxon>
        <taxon>Hyalangium</taxon>
    </lineage>
</organism>
<sequence>MYFARTNIEVHTGEGVDPGEALLNASNDEERLSTHECR</sequence>
<accession>A0A085WS32</accession>
<name>A0A085WS32_9BACT</name>
<evidence type="ECO:0000313" key="3">
    <source>
        <dbReference type="Proteomes" id="UP000028725"/>
    </source>
</evidence>
<dbReference type="Proteomes" id="UP000028725">
    <property type="component" value="Unassembled WGS sequence"/>
</dbReference>
<feature type="compositionally biased region" description="Basic and acidic residues" evidence="1">
    <location>
        <begin position="28"/>
        <end position="38"/>
    </location>
</feature>
<gene>
    <name evidence="2" type="ORF">DB31_5537</name>
</gene>
<dbReference type="AlphaFoldDB" id="A0A085WS32"/>
<reference evidence="2 3" key="1">
    <citation type="submission" date="2014-04" db="EMBL/GenBank/DDBJ databases">
        <title>Genome assembly of Hyalangium minutum DSM 14724.</title>
        <authorList>
            <person name="Sharma G."/>
            <person name="Subramanian S."/>
        </authorList>
    </citation>
    <scope>NUCLEOTIDE SEQUENCE [LARGE SCALE GENOMIC DNA]</scope>
    <source>
        <strain evidence="2 3">DSM 14724</strain>
    </source>
</reference>
<dbReference type="EMBL" id="JMCB01000003">
    <property type="protein sequence ID" value="KFE70495.1"/>
    <property type="molecule type" value="Genomic_DNA"/>
</dbReference>